<dbReference type="EnsemblMetazoa" id="HelroT173204">
    <property type="protein sequence ID" value="HelroP173204"/>
    <property type="gene ID" value="HelroG173204"/>
</dbReference>
<accession>T1F6K2</accession>
<sequence>MYFIGHGDDIVKLYDLTTLCFDYNENGEDDNSKTCDGEDFKRSHDRVDMLNHQSQQKNDQSFFQYNDSNIPTSPSSSSHSNSNTSVAINPFTIPVGILLYRVAFNIISFQKCLSTSKKASVIKKLLRDCIAVLSSVNHYRVIVAAHYYLSDVYVCDHIDEEPVYEEGSDTDIEESSDNTVTNSEKYESSDDDFQQVHPGSRPPANPAVHSSEVSKCGDDVCCRMLAGEMAQWFKCALS</sequence>
<evidence type="ECO:0000256" key="1">
    <source>
        <dbReference type="SAM" id="MobiDB-lite"/>
    </source>
</evidence>
<evidence type="ECO:0000313" key="4">
    <source>
        <dbReference type="EnsemblMetazoa" id="HelroP173204"/>
    </source>
</evidence>
<evidence type="ECO:0000259" key="2">
    <source>
        <dbReference type="Pfam" id="PF23788"/>
    </source>
</evidence>
<organism evidence="4 5">
    <name type="scientific">Helobdella robusta</name>
    <name type="common">Californian leech</name>
    <dbReference type="NCBI Taxonomy" id="6412"/>
    <lineage>
        <taxon>Eukaryota</taxon>
        <taxon>Metazoa</taxon>
        <taxon>Spiralia</taxon>
        <taxon>Lophotrochozoa</taxon>
        <taxon>Annelida</taxon>
        <taxon>Clitellata</taxon>
        <taxon>Hirudinea</taxon>
        <taxon>Rhynchobdellida</taxon>
        <taxon>Glossiphoniidae</taxon>
        <taxon>Helobdella</taxon>
    </lineage>
</organism>
<evidence type="ECO:0000313" key="3">
    <source>
        <dbReference type="EMBL" id="ESO04116.1"/>
    </source>
</evidence>
<dbReference type="KEGG" id="hro:HELRODRAFT_173204"/>
<feature type="compositionally biased region" description="Acidic residues" evidence="1">
    <location>
        <begin position="164"/>
        <end position="176"/>
    </location>
</feature>
<dbReference type="EMBL" id="AMQM01004476">
    <property type="status" value="NOT_ANNOTATED_CDS"/>
    <property type="molecule type" value="Genomic_DNA"/>
</dbReference>
<dbReference type="Pfam" id="PF23788">
    <property type="entry name" value="EDRF1_N"/>
    <property type="match status" value="1"/>
</dbReference>
<proteinExistence type="predicted"/>
<dbReference type="OrthoDB" id="419432at2759"/>
<evidence type="ECO:0000313" key="5">
    <source>
        <dbReference type="Proteomes" id="UP000015101"/>
    </source>
</evidence>
<dbReference type="PANTHER" id="PTHR15000">
    <property type="entry name" value="ERYTHROID DIFFERENTIATION-RELATED FACTOR 1"/>
    <property type="match status" value="1"/>
</dbReference>
<dbReference type="Proteomes" id="UP000015101">
    <property type="component" value="Unassembled WGS sequence"/>
</dbReference>
<dbReference type="RefSeq" id="XP_009018052.1">
    <property type="nucleotide sequence ID" value="XM_009019804.1"/>
</dbReference>
<dbReference type="GeneID" id="20204451"/>
<dbReference type="InParanoid" id="T1F6K2"/>
<dbReference type="HOGENOM" id="CLU_1166955_0_0_1"/>
<reference evidence="4" key="3">
    <citation type="submission" date="2015-06" db="UniProtKB">
        <authorList>
            <consortium name="EnsemblMetazoa"/>
        </authorList>
    </citation>
    <scope>IDENTIFICATION</scope>
</reference>
<dbReference type="AlphaFoldDB" id="T1F6K2"/>
<dbReference type="CTD" id="20204451"/>
<feature type="domain" description="EDRF1 N-terminal" evidence="2">
    <location>
        <begin position="87"/>
        <end position="193"/>
    </location>
</feature>
<gene>
    <name evidence="4" type="primary">20204451</name>
    <name evidence="3" type="ORF">HELRODRAFT_173204</name>
</gene>
<protein>
    <recommendedName>
        <fullName evidence="2">EDRF1 N-terminal domain-containing protein</fullName>
    </recommendedName>
</protein>
<feature type="region of interest" description="Disordered" evidence="1">
    <location>
        <begin position="164"/>
        <end position="213"/>
    </location>
</feature>
<dbReference type="EMBL" id="KB096551">
    <property type="protein sequence ID" value="ESO04116.1"/>
    <property type="molecule type" value="Genomic_DNA"/>
</dbReference>
<name>T1F6K2_HELRO</name>
<keyword evidence="5" id="KW-1185">Reference proteome</keyword>
<reference evidence="3 5" key="2">
    <citation type="journal article" date="2013" name="Nature">
        <title>Insights into bilaterian evolution from three spiralian genomes.</title>
        <authorList>
            <person name="Simakov O."/>
            <person name="Marletaz F."/>
            <person name="Cho S.J."/>
            <person name="Edsinger-Gonzales E."/>
            <person name="Havlak P."/>
            <person name="Hellsten U."/>
            <person name="Kuo D.H."/>
            <person name="Larsson T."/>
            <person name="Lv J."/>
            <person name="Arendt D."/>
            <person name="Savage R."/>
            <person name="Osoegawa K."/>
            <person name="de Jong P."/>
            <person name="Grimwood J."/>
            <person name="Chapman J.A."/>
            <person name="Shapiro H."/>
            <person name="Aerts A."/>
            <person name="Otillar R.P."/>
            <person name="Terry A.Y."/>
            <person name="Boore J.L."/>
            <person name="Grigoriev I.V."/>
            <person name="Lindberg D.R."/>
            <person name="Seaver E.C."/>
            <person name="Weisblat D.A."/>
            <person name="Putnam N.H."/>
            <person name="Rokhsar D.S."/>
        </authorList>
    </citation>
    <scope>NUCLEOTIDE SEQUENCE</scope>
</reference>
<dbReference type="PANTHER" id="PTHR15000:SF1">
    <property type="entry name" value="ERYTHROID DIFFERENTIATION-RELATED FACTOR 1"/>
    <property type="match status" value="1"/>
</dbReference>
<reference evidence="5" key="1">
    <citation type="submission" date="2012-12" db="EMBL/GenBank/DDBJ databases">
        <authorList>
            <person name="Hellsten U."/>
            <person name="Grimwood J."/>
            <person name="Chapman J.A."/>
            <person name="Shapiro H."/>
            <person name="Aerts A."/>
            <person name="Otillar R.P."/>
            <person name="Terry A.Y."/>
            <person name="Boore J.L."/>
            <person name="Simakov O."/>
            <person name="Marletaz F."/>
            <person name="Cho S.-J."/>
            <person name="Edsinger-Gonzales E."/>
            <person name="Havlak P."/>
            <person name="Kuo D.-H."/>
            <person name="Larsson T."/>
            <person name="Lv J."/>
            <person name="Arendt D."/>
            <person name="Savage R."/>
            <person name="Osoegawa K."/>
            <person name="de Jong P."/>
            <person name="Lindberg D.R."/>
            <person name="Seaver E.C."/>
            <person name="Weisblat D.A."/>
            <person name="Putnam N.H."/>
            <person name="Grigoriev I.V."/>
            <person name="Rokhsar D.S."/>
        </authorList>
    </citation>
    <scope>NUCLEOTIDE SEQUENCE</scope>
</reference>
<dbReference type="InterPro" id="IPR056582">
    <property type="entry name" value="EDRF1_N"/>
</dbReference>